<reference evidence="1" key="1">
    <citation type="journal article" date="2018" name="Genome Biol.">
        <title>SKESA: strategic k-mer extension for scrupulous assemblies.</title>
        <authorList>
            <person name="Souvorov A."/>
            <person name="Agarwala R."/>
            <person name="Lipman D.J."/>
        </authorList>
    </citation>
    <scope>NUCLEOTIDE SEQUENCE</scope>
    <source>
        <strain evidence="1">1930</strain>
    </source>
</reference>
<name>A0A2S1M5Y8_VIBPH</name>
<reference evidence="1" key="3">
    <citation type="submission" date="2019-12" db="EMBL/GenBank/DDBJ databases">
        <authorList>
            <consortium name="NCBI Pathogen Detection Project"/>
        </authorList>
    </citation>
    <scope>NUCLEOTIDE SEQUENCE</scope>
    <source>
        <strain evidence="1">1930</strain>
    </source>
</reference>
<reference evidence="2 3" key="2">
    <citation type="submission" date="2018-12" db="EMBL/GenBank/DDBJ databases">
        <title>Genomic insights into the evolutionary origins and pathogenicity of five Vibrio parahaemolyticus strains isolated from the shrimp with acute hepatopancreatic necrosis disease (AHPND).</title>
        <authorList>
            <person name="Yang Q."/>
            <person name="Dong X."/>
            <person name="Xie G."/>
            <person name="Fu S."/>
            <person name="Zou P."/>
            <person name="Sun J."/>
            <person name="Wang Y."/>
            <person name="Huang J."/>
        </authorList>
    </citation>
    <scope>NUCLEOTIDE SEQUENCE [LARGE SCALE GENOMIC DNA]</scope>
    <source>
        <strain evidence="2 3">20160303005-1</strain>
    </source>
</reference>
<gene>
    <name evidence="2" type="ORF">EHC69_16215</name>
    <name evidence="1" type="ORF">I7278_21590</name>
</gene>
<dbReference type="EMBL" id="CP034298">
    <property type="protein sequence ID" value="QHH10768.1"/>
    <property type="molecule type" value="Genomic_DNA"/>
</dbReference>
<evidence type="ECO:0000313" key="2">
    <source>
        <dbReference type="EMBL" id="QHH10768.1"/>
    </source>
</evidence>
<sequence length="52" mass="5966">MISVRRKRSLFDRFSPLFHALVTVEISLRKPLSEALAWSTECLVTSRIIGFS</sequence>
<accession>A0A2S1M5Y8</accession>
<evidence type="ECO:0000313" key="1">
    <source>
        <dbReference type="EMBL" id="HAS6679393.1"/>
    </source>
</evidence>
<dbReference type="EMBL" id="DACQKT010000014">
    <property type="protein sequence ID" value="HAS6679393.1"/>
    <property type="molecule type" value="Genomic_DNA"/>
</dbReference>
<dbReference type="Proteomes" id="UP000856022">
    <property type="component" value="Unassembled WGS sequence"/>
</dbReference>
<evidence type="ECO:0000313" key="3">
    <source>
        <dbReference type="Proteomes" id="UP000464718"/>
    </source>
</evidence>
<proteinExistence type="predicted"/>
<dbReference type="AlphaFoldDB" id="A0A2S1M5Y8"/>
<organism evidence="1">
    <name type="scientific">Vibrio parahaemolyticus</name>
    <dbReference type="NCBI Taxonomy" id="670"/>
    <lineage>
        <taxon>Bacteria</taxon>
        <taxon>Pseudomonadati</taxon>
        <taxon>Pseudomonadota</taxon>
        <taxon>Gammaproteobacteria</taxon>
        <taxon>Vibrionales</taxon>
        <taxon>Vibrionaceae</taxon>
        <taxon>Vibrio</taxon>
    </lineage>
</organism>
<dbReference type="Proteomes" id="UP000464718">
    <property type="component" value="Chromosome i"/>
</dbReference>
<protein>
    <submittedName>
        <fullName evidence="1">Uncharacterized protein</fullName>
    </submittedName>
</protein>